<name>A0A426XJB6_ENSVE</name>
<feature type="transmembrane region" description="Helical" evidence="2">
    <location>
        <begin position="24"/>
        <end position="45"/>
    </location>
</feature>
<gene>
    <name evidence="3" type="ORF">B296_00055611</name>
</gene>
<dbReference type="AlphaFoldDB" id="A0A426XJB6"/>
<sequence>MSHKQSHRSVASIRPDLLSDIEIASAYITIGRLMLGFCGHVTLVLSSSSGGMTLMDSKVLMIMKLCYNSDSTMMVQQSVEVRNRFWQRRELTAKEEVEGNHLKVPEEGRPRVASKWVHRKGKELEKEAVESPPPDHERAT</sequence>
<evidence type="ECO:0000256" key="2">
    <source>
        <dbReference type="SAM" id="Phobius"/>
    </source>
</evidence>
<keyword evidence="2" id="KW-1133">Transmembrane helix</keyword>
<feature type="compositionally biased region" description="Basic and acidic residues" evidence="1">
    <location>
        <begin position="122"/>
        <end position="140"/>
    </location>
</feature>
<evidence type="ECO:0000313" key="3">
    <source>
        <dbReference type="EMBL" id="RRT39550.1"/>
    </source>
</evidence>
<dbReference type="Proteomes" id="UP000287651">
    <property type="component" value="Unassembled WGS sequence"/>
</dbReference>
<organism evidence="3 4">
    <name type="scientific">Ensete ventricosum</name>
    <name type="common">Abyssinian banana</name>
    <name type="synonym">Musa ensete</name>
    <dbReference type="NCBI Taxonomy" id="4639"/>
    <lineage>
        <taxon>Eukaryota</taxon>
        <taxon>Viridiplantae</taxon>
        <taxon>Streptophyta</taxon>
        <taxon>Embryophyta</taxon>
        <taxon>Tracheophyta</taxon>
        <taxon>Spermatophyta</taxon>
        <taxon>Magnoliopsida</taxon>
        <taxon>Liliopsida</taxon>
        <taxon>Zingiberales</taxon>
        <taxon>Musaceae</taxon>
        <taxon>Ensete</taxon>
    </lineage>
</organism>
<feature type="region of interest" description="Disordered" evidence="1">
    <location>
        <begin position="99"/>
        <end position="140"/>
    </location>
</feature>
<reference evidence="3 4" key="1">
    <citation type="journal article" date="2014" name="Agronomy (Basel)">
        <title>A Draft Genome Sequence for Ensete ventricosum, the Drought-Tolerant Tree Against Hunger.</title>
        <authorList>
            <person name="Harrison J."/>
            <person name="Moore K.A."/>
            <person name="Paszkiewicz K."/>
            <person name="Jones T."/>
            <person name="Grant M."/>
            <person name="Ambacheew D."/>
            <person name="Muzemil S."/>
            <person name="Studholme D.J."/>
        </authorList>
    </citation>
    <scope>NUCLEOTIDE SEQUENCE [LARGE SCALE GENOMIC DNA]</scope>
</reference>
<feature type="compositionally biased region" description="Basic and acidic residues" evidence="1">
    <location>
        <begin position="99"/>
        <end position="110"/>
    </location>
</feature>
<evidence type="ECO:0000256" key="1">
    <source>
        <dbReference type="SAM" id="MobiDB-lite"/>
    </source>
</evidence>
<evidence type="ECO:0000313" key="4">
    <source>
        <dbReference type="Proteomes" id="UP000287651"/>
    </source>
</evidence>
<proteinExistence type="predicted"/>
<dbReference type="EMBL" id="AMZH03020080">
    <property type="protein sequence ID" value="RRT39550.1"/>
    <property type="molecule type" value="Genomic_DNA"/>
</dbReference>
<protein>
    <submittedName>
        <fullName evidence="3">Uncharacterized protein</fullName>
    </submittedName>
</protein>
<keyword evidence="2" id="KW-0812">Transmembrane</keyword>
<comment type="caution">
    <text evidence="3">The sequence shown here is derived from an EMBL/GenBank/DDBJ whole genome shotgun (WGS) entry which is preliminary data.</text>
</comment>
<keyword evidence="2" id="KW-0472">Membrane</keyword>
<accession>A0A426XJB6</accession>